<sequence>MKTVTYSITESEKEQLVNRADSITNRLLKAFTSNPDRYAFKTEEEALKRYLEMGAQEAMFERIEADGLARITKELDEYFTFADHAGDIYNPECNPDIPKDELKKQERRERARFNRQGVHYHSLFVMGVQEDSIAGFVGNDFYGSGYESDFYRTAVEKIQESYPEYIQAMRAALKI</sequence>
<reference evidence="1 2" key="1">
    <citation type="submission" date="2022-10" db="EMBL/GenBank/DDBJ databases">
        <title>Alteromonas sp. chi3 Genome sequencing.</title>
        <authorList>
            <person name="Park S."/>
        </authorList>
    </citation>
    <scope>NUCLEOTIDE SEQUENCE [LARGE SCALE GENOMIC DNA]</scope>
    <source>
        <strain evidence="2">chi3</strain>
    </source>
</reference>
<dbReference type="Proteomes" id="UP001218788">
    <property type="component" value="Unassembled WGS sequence"/>
</dbReference>
<gene>
    <name evidence="1" type="ORF">OIK42_18910</name>
</gene>
<name>A0ABT5L7H9_9ALTE</name>
<comment type="caution">
    <text evidence="1">The sequence shown here is derived from an EMBL/GenBank/DDBJ whole genome shotgun (WGS) entry which is preliminary data.</text>
</comment>
<protein>
    <submittedName>
        <fullName evidence="1">Uncharacterized protein</fullName>
    </submittedName>
</protein>
<dbReference type="RefSeq" id="WP_273642706.1">
    <property type="nucleotide sequence ID" value="NZ_JAQQXP010000004.1"/>
</dbReference>
<evidence type="ECO:0000313" key="1">
    <source>
        <dbReference type="EMBL" id="MDC8832828.1"/>
    </source>
</evidence>
<keyword evidence="2" id="KW-1185">Reference proteome</keyword>
<organism evidence="1 2">
    <name type="scientific">Alteromonas gilva</name>
    <dbReference type="NCBI Taxonomy" id="2987522"/>
    <lineage>
        <taxon>Bacteria</taxon>
        <taxon>Pseudomonadati</taxon>
        <taxon>Pseudomonadota</taxon>
        <taxon>Gammaproteobacteria</taxon>
        <taxon>Alteromonadales</taxon>
        <taxon>Alteromonadaceae</taxon>
        <taxon>Alteromonas/Salinimonas group</taxon>
        <taxon>Alteromonas</taxon>
    </lineage>
</organism>
<evidence type="ECO:0000313" key="2">
    <source>
        <dbReference type="Proteomes" id="UP001218788"/>
    </source>
</evidence>
<dbReference type="EMBL" id="JAQQXP010000004">
    <property type="protein sequence ID" value="MDC8832828.1"/>
    <property type="molecule type" value="Genomic_DNA"/>
</dbReference>
<proteinExistence type="predicted"/>
<accession>A0ABT5L7H9</accession>